<accession>A0AC61RZH1</accession>
<proteinExistence type="predicted"/>
<keyword evidence="2" id="KW-1185">Reference proteome</keyword>
<dbReference type="Proteomes" id="UP000304953">
    <property type="component" value="Unassembled WGS sequence"/>
</dbReference>
<comment type="caution">
    <text evidence="1">The sequence shown here is derived from an EMBL/GenBank/DDBJ whole genome shotgun (WGS) entry which is preliminary data.</text>
</comment>
<name>A0AC61RZH1_9FIRM</name>
<gene>
    <name evidence="1" type="ORF">E5329_04665</name>
</gene>
<evidence type="ECO:0000313" key="2">
    <source>
        <dbReference type="Proteomes" id="UP000304953"/>
    </source>
</evidence>
<reference evidence="1" key="1">
    <citation type="submission" date="2019-04" db="EMBL/GenBank/DDBJ databases">
        <title>Microbes associate with the intestines of laboratory mice.</title>
        <authorList>
            <person name="Navarre W."/>
            <person name="Wong E."/>
            <person name="Huang K."/>
            <person name="Tropini C."/>
            <person name="Ng K."/>
            <person name="Yu B."/>
        </authorList>
    </citation>
    <scope>NUCLEOTIDE SEQUENCE</scope>
    <source>
        <strain evidence="1">NM01_1-7b</strain>
    </source>
</reference>
<organism evidence="1 2">
    <name type="scientific">Petralouisia muris</name>
    <dbReference type="NCBI Taxonomy" id="3032872"/>
    <lineage>
        <taxon>Bacteria</taxon>
        <taxon>Bacillati</taxon>
        <taxon>Bacillota</taxon>
        <taxon>Clostridia</taxon>
        <taxon>Lachnospirales</taxon>
        <taxon>Lachnospiraceae</taxon>
        <taxon>Petralouisia</taxon>
    </lineage>
</organism>
<evidence type="ECO:0000313" key="1">
    <source>
        <dbReference type="EMBL" id="TGY97508.1"/>
    </source>
</evidence>
<dbReference type="EMBL" id="SRYA01000007">
    <property type="protein sequence ID" value="TGY97508.1"/>
    <property type="molecule type" value="Genomic_DNA"/>
</dbReference>
<sequence length="94" mass="10779">MSNSGGIAKVSEFASAGLSNFDVANLCNVGYIERIRHGYYQLVKKEDIKEEQIFAHFFQKALFALSLRCFIMDTVILHQDNVLSLFQEHWHQNG</sequence>
<protein>
    <submittedName>
        <fullName evidence="1">Uncharacterized protein</fullName>
    </submittedName>
</protein>